<evidence type="ECO:0000256" key="19">
    <source>
        <dbReference type="SAM" id="MobiDB-lite"/>
    </source>
</evidence>
<evidence type="ECO:0000256" key="15">
    <source>
        <dbReference type="ARBA" id="ARBA00023286"/>
    </source>
</evidence>
<dbReference type="InterPro" id="IPR018000">
    <property type="entry name" value="Neurotransmitter_ion_chnl_CS"/>
</dbReference>
<keyword evidence="11" id="KW-0869">Chloride channel</keyword>
<keyword evidence="8 18" id="KW-0472">Membrane</keyword>
<feature type="transmembrane region" description="Helical" evidence="18">
    <location>
        <begin position="306"/>
        <end position="331"/>
    </location>
</feature>
<dbReference type="Pfam" id="PF02931">
    <property type="entry name" value="Neur_chan_LBD"/>
    <property type="match status" value="1"/>
</dbReference>
<dbReference type="Pfam" id="PF02932">
    <property type="entry name" value="Neur_chan_memb"/>
    <property type="match status" value="1"/>
</dbReference>
<keyword evidence="1 18" id="KW-0813">Transport</keyword>
<evidence type="ECO:0000256" key="11">
    <source>
        <dbReference type="ARBA" id="ARBA00023173"/>
    </source>
</evidence>
<dbReference type="InterPro" id="IPR036734">
    <property type="entry name" value="Neur_chan_lig-bd_sf"/>
</dbReference>
<accession>A0ABN8NMG1</accession>
<feature type="transmembrane region" description="Helical" evidence="18">
    <location>
        <begin position="274"/>
        <end position="294"/>
    </location>
</feature>
<comment type="caution">
    <text evidence="18">Lacks conserved residue(s) required for the propagation of feature annotation.</text>
</comment>
<evidence type="ECO:0000259" key="21">
    <source>
        <dbReference type="Pfam" id="PF02932"/>
    </source>
</evidence>
<dbReference type="InterPro" id="IPR006028">
    <property type="entry name" value="GABAA/Glycine_rcpt"/>
</dbReference>
<keyword evidence="10" id="KW-0675">Receptor</keyword>
<evidence type="ECO:0000256" key="2">
    <source>
        <dbReference type="ARBA" id="ARBA00022475"/>
    </source>
</evidence>
<dbReference type="InterPro" id="IPR006201">
    <property type="entry name" value="Neur_channel"/>
</dbReference>
<dbReference type="CDD" id="cd18990">
    <property type="entry name" value="LGIC_ECD_GABAAR"/>
    <property type="match status" value="1"/>
</dbReference>
<proteinExistence type="inferred from homology"/>
<evidence type="ECO:0000256" key="14">
    <source>
        <dbReference type="ARBA" id="ARBA00023257"/>
    </source>
</evidence>
<comment type="subcellular location">
    <subcellularLocation>
        <location evidence="17">Postsynaptic cell membrane</location>
        <topology evidence="17">Multi-pass membrane protein</topology>
    </subcellularLocation>
</comment>
<evidence type="ECO:0000256" key="17">
    <source>
        <dbReference type="ARBA" id="ARBA00034104"/>
    </source>
</evidence>
<feature type="compositionally biased region" description="Acidic residues" evidence="19">
    <location>
        <begin position="355"/>
        <end position="364"/>
    </location>
</feature>
<evidence type="ECO:0000259" key="20">
    <source>
        <dbReference type="Pfam" id="PF02931"/>
    </source>
</evidence>
<dbReference type="PANTHER" id="PTHR18945">
    <property type="entry name" value="NEUROTRANSMITTER GATED ION CHANNEL"/>
    <property type="match status" value="1"/>
</dbReference>
<dbReference type="PRINTS" id="PR01160">
    <property type="entry name" value="GABAARBETA"/>
</dbReference>
<dbReference type="Gene3D" id="1.20.58.390">
    <property type="entry name" value="Neurotransmitter-gated ion-channel transmembrane domain"/>
    <property type="match status" value="1"/>
</dbReference>
<dbReference type="NCBIfam" id="TIGR00860">
    <property type="entry name" value="LIC"/>
    <property type="match status" value="1"/>
</dbReference>
<keyword evidence="2" id="KW-1003">Cell membrane</keyword>
<dbReference type="SUPFAM" id="SSF63712">
    <property type="entry name" value="Nicotinic receptor ligand binding domain-like"/>
    <property type="match status" value="1"/>
</dbReference>
<evidence type="ECO:0000256" key="10">
    <source>
        <dbReference type="ARBA" id="ARBA00023170"/>
    </source>
</evidence>
<evidence type="ECO:0000256" key="5">
    <source>
        <dbReference type="ARBA" id="ARBA00022989"/>
    </source>
</evidence>
<evidence type="ECO:0000256" key="9">
    <source>
        <dbReference type="ARBA" id="ARBA00023157"/>
    </source>
</evidence>
<feature type="region of interest" description="Disordered" evidence="19">
    <location>
        <begin position="398"/>
        <end position="428"/>
    </location>
</feature>
<keyword evidence="13" id="KW-0868">Chloride</keyword>
<keyword evidence="23" id="KW-1185">Reference proteome</keyword>
<dbReference type="Proteomes" id="UP001159405">
    <property type="component" value="Unassembled WGS sequence"/>
</dbReference>
<keyword evidence="14" id="KW-0628">Postsynaptic cell membrane</keyword>
<evidence type="ECO:0000256" key="8">
    <source>
        <dbReference type="ARBA" id="ARBA00023136"/>
    </source>
</evidence>
<reference evidence="22 23" key="1">
    <citation type="submission" date="2022-05" db="EMBL/GenBank/DDBJ databases">
        <authorList>
            <consortium name="Genoscope - CEA"/>
            <person name="William W."/>
        </authorList>
    </citation>
    <scope>NUCLEOTIDE SEQUENCE [LARGE SCALE GENOMIC DNA]</scope>
</reference>
<feature type="domain" description="Neurotransmitter-gated ion-channel ligand-binding" evidence="20">
    <location>
        <begin position="56"/>
        <end position="243"/>
    </location>
</feature>
<evidence type="ECO:0000313" key="23">
    <source>
        <dbReference type="Proteomes" id="UP001159405"/>
    </source>
</evidence>
<evidence type="ECO:0000256" key="7">
    <source>
        <dbReference type="ARBA" id="ARBA00023065"/>
    </source>
</evidence>
<dbReference type="InterPro" id="IPR036719">
    <property type="entry name" value="Neuro-gated_channel_TM_sf"/>
</dbReference>
<name>A0ABN8NMG1_9CNID</name>
<dbReference type="CDD" id="cd19049">
    <property type="entry name" value="LGIC_TM_anion"/>
    <property type="match status" value="1"/>
</dbReference>
<dbReference type="InterPro" id="IPR006029">
    <property type="entry name" value="Neurotrans-gated_channel_TM"/>
</dbReference>
<keyword evidence="9" id="KW-1015">Disulfide bond</keyword>
<organism evidence="22 23">
    <name type="scientific">Porites lobata</name>
    <dbReference type="NCBI Taxonomy" id="104759"/>
    <lineage>
        <taxon>Eukaryota</taxon>
        <taxon>Metazoa</taxon>
        <taxon>Cnidaria</taxon>
        <taxon>Anthozoa</taxon>
        <taxon>Hexacorallia</taxon>
        <taxon>Scleractinia</taxon>
        <taxon>Fungiina</taxon>
        <taxon>Poritidae</taxon>
        <taxon>Porites</taxon>
    </lineage>
</organism>
<dbReference type="InterPro" id="IPR006202">
    <property type="entry name" value="Neur_chan_lig-bd"/>
</dbReference>
<keyword evidence="4" id="KW-0732">Signal</keyword>
<evidence type="ECO:0000256" key="1">
    <source>
        <dbReference type="ARBA" id="ARBA00022448"/>
    </source>
</evidence>
<sequence length="483" mass="56352">MRGVFIMANTTNVLPLIEIRISATFKAQFTTTRVFCVAHFSPSAKTSVDHYFSVLPMDVKVDMLVSNIWAIEEARMDFTIDVYLRQYWKDPRLSFRETKLQKTLTLNRQTIEEIWVPSTYFFNAKKAYFHDVTTDNYLLQINSSGNVFYSVRLTVTMACNLNLRTFPHDVQTCTVMLESYGYQATDVYYRWNSRNSTGDVVYIAEDLEMPQFTITKVELEEKTNIYNIGPHSALVAKFTFHRRLGYYMIQTYIPSMLTVTISWFSFWISPDSPPARVALGITTVLTMITISNSARAPLPKVSYTKAIDWFLLMCLVYVFGALMEYAIVNFYSCKVQYKRQRDTKKAEKEFLQQESELDNDEEEDKVNPCLNGSAKKKDSNGSYRLAVVIDSENPFFPRTKLNKQHRSKSRFSRRPNLKERDDLEDNDSQPKKYHYFWDPYETTFVSSETAYTVDKYARISFPVTFALLNSIYWIVYAPDKVIF</sequence>
<gene>
    <name evidence="22" type="ORF">PLOB_00023524</name>
</gene>
<dbReference type="Gene3D" id="2.70.170.10">
    <property type="entry name" value="Neurotransmitter-gated ion-channel ligand-binding domain"/>
    <property type="match status" value="1"/>
</dbReference>
<keyword evidence="3 18" id="KW-0812">Transmembrane</keyword>
<dbReference type="SUPFAM" id="SSF90112">
    <property type="entry name" value="Neurotransmitter-gated ion-channel transmembrane pore"/>
    <property type="match status" value="1"/>
</dbReference>
<dbReference type="PROSITE" id="PS00236">
    <property type="entry name" value="NEUROTR_ION_CHANNEL"/>
    <property type="match status" value="1"/>
</dbReference>
<evidence type="ECO:0000256" key="16">
    <source>
        <dbReference type="ARBA" id="ARBA00023303"/>
    </source>
</evidence>
<comment type="caution">
    <text evidence="22">The sequence shown here is derived from an EMBL/GenBank/DDBJ whole genome shotgun (WGS) entry which is preliminary data.</text>
</comment>
<feature type="domain" description="Neurotransmitter-gated ion-channel transmembrane" evidence="21">
    <location>
        <begin position="251"/>
        <end position="473"/>
    </location>
</feature>
<keyword evidence="16 18" id="KW-0407">Ion channel</keyword>
<keyword evidence="5 18" id="KW-1133">Transmembrane helix</keyword>
<protein>
    <submittedName>
        <fullName evidence="22">Uncharacterized protein</fullName>
    </submittedName>
</protein>
<feature type="transmembrane region" description="Helical" evidence="18">
    <location>
        <begin position="244"/>
        <end position="268"/>
    </location>
</feature>
<keyword evidence="7 18" id="KW-0406">Ion transport</keyword>
<keyword evidence="12" id="KW-0325">Glycoprotein</keyword>
<keyword evidence="6" id="KW-0770">Synapse</keyword>
<evidence type="ECO:0000313" key="22">
    <source>
        <dbReference type="EMBL" id="CAH3115258.1"/>
    </source>
</evidence>
<evidence type="ECO:0000256" key="13">
    <source>
        <dbReference type="ARBA" id="ARBA00023214"/>
    </source>
</evidence>
<evidence type="ECO:0000256" key="4">
    <source>
        <dbReference type="ARBA" id="ARBA00022729"/>
    </source>
</evidence>
<evidence type="ECO:0000256" key="18">
    <source>
        <dbReference type="RuleBase" id="RU000687"/>
    </source>
</evidence>
<dbReference type="EMBL" id="CALNXK010000028">
    <property type="protein sequence ID" value="CAH3115258.1"/>
    <property type="molecule type" value="Genomic_DNA"/>
</dbReference>
<keyword evidence="15" id="KW-1071">Ligand-gated ion channel</keyword>
<evidence type="ECO:0000256" key="3">
    <source>
        <dbReference type="ARBA" id="ARBA00022692"/>
    </source>
</evidence>
<dbReference type="PRINTS" id="PR00252">
    <property type="entry name" value="NRIONCHANNEL"/>
</dbReference>
<evidence type="ECO:0000256" key="12">
    <source>
        <dbReference type="ARBA" id="ARBA00023180"/>
    </source>
</evidence>
<dbReference type="InterPro" id="IPR038050">
    <property type="entry name" value="Neuro_actylchol_rec"/>
</dbReference>
<evidence type="ECO:0000256" key="6">
    <source>
        <dbReference type="ARBA" id="ARBA00023018"/>
    </source>
</evidence>
<dbReference type="InterPro" id="IPR002289">
    <property type="entry name" value="GABAAb_rcpt"/>
</dbReference>
<feature type="region of interest" description="Disordered" evidence="19">
    <location>
        <begin position="350"/>
        <end position="378"/>
    </location>
</feature>
<comment type="similarity">
    <text evidence="18">Belongs to the ligand-gated ion channel (TC 1.A.9) family.</text>
</comment>
<dbReference type="PRINTS" id="PR00253">
    <property type="entry name" value="GABAARECEPTR"/>
</dbReference>
<feature type="compositionally biased region" description="Basic residues" evidence="19">
    <location>
        <begin position="400"/>
        <end position="415"/>
    </location>
</feature>